<accession>A0A5J4V0K8</accession>
<name>A0A5J4V0K8_9EUKA</name>
<feature type="region of interest" description="Disordered" evidence="1">
    <location>
        <begin position="96"/>
        <end position="143"/>
    </location>
</feature>
<reference evidence="2 3" key="1">
    <citation type="submission" date="2019-03" db="EMBL/GenBank/DDBJ databases">
        <title>Single cell metagenomics reveals metabolic interactions within the superorganism composed of flagellate Streblomastix strix and complex community of Bacteroidetes bacteria on its surface.</title>
        <authorList>
            <person name="Treitli S.C."/>
            <person name="Kolisko M."/>
            <person name="Husnik F."/>
            <person name="Keeling P."/>
            <person name="Hampl V."/>
        </authorList>
    </citation>
    <scope>NUCLEOTIDE SEQUENCE [LARGE SCALE GENOMIC DNA]</scope>
    <source>
        <strain evidence="2">ST1C</strain>
    </source>
</reference>
<dbReference type="EMBL" id="SNRW01010653">
    <property type="protein sequence ID" value="KAA6376259.1"/>
    <property type="molecule type" value="Genomic_DNA"/>
</dbReference>
<feature type="compositionally biased region" description="Acidic residues" evidence="1">
    <location>
        <begin position="113"/>
        <end position="128"/>
    </location>
</feature>
<organism evidence="2 3">
    <name type="scientific">Streblomastix strix</name>
    <dbReference type="NCBI Taxonomy" id="222440"/>
    <lineage>
        <taxon>Eukaryota</taxon>
        <taxon>Metamonada</taxon>
        <taxon>Preaxostyla</taxon>
        <taxon>Oxymonadida</taxon>
        <taxon>Streblomastigidae</taxon>
        <taxon>Streblomastix</taxon>
    </lineage>
</organism>
<sequence>MDMVISKKIKLDFQMKTIKAMEKKKQKKQKEKEMLIVCAIVKREMDIDVKVVIDMAIIAMMEIIMIQKEITESYKGEYQLYPYTYICVMNNPKAILSNETEDGPENERISDDVQSEDDRNEDEDEGQGLEDYGVQLLDNNDIF</sequence>
<protein>
    <submittedName>
        <fullName evidence="2">Uncharacterized protein</fullName>
    </submittedName>
</protein>
<evidence type="ECO:0000256" key="1">
    <source>
        <dbReference type="SAM" id="MobiDB-lite"/>
    </source>
</evidence>
<dbReference type="Proteomes" id="UP000324800">
    <property type="component" value="Unassembled WGS sequence"/>
</dbReference>
<dbReference type="AlphaFoldDB" id="A0A5J4V0K8"/>
<evidence type="ECO:0000313" key="3">
    <source>
        <dbReference type="Proteomes" id="UP000324800"/>
    </source>
</evidence>
<evidence type="ECO:0000313" key="2">
    <source>
        <dbReference type="EMBL" id="KAA6376259.1"/>
    </source>
</evidence>
<comment type="caution">
    <text evidence="2">The sequence shown here is derived from an EMBL/GenBank/DDBJ whole genome shotgun (WGS) entry which is preliminary data.</text>
</comment>
<gene>
    <name evidence="2" type="ORF">EZS28_028214</name>
</gene>
<proteinExistence type="predicted"/>